<organism evidence="3 4">
    <name type="scientific">Lactuca sativa</name>
    <name type="common">Garden lettuce</name>
    <dbReference type="NCBI Taxonomy" id="4236"/>
    <lineage>
        <taxon>Eukaryota</taxon>
        <taxon>Viridiplantae</taxon>
        <taxon>Streptophyta</taxon>
        <taxon>Embryophyta</taxon>
        <taxon>Tracheophyta</taxon>
        <taxon>Spermatophyta</taxon>
        <taxon>Magnoliopsida</taxon>
        <taxon>eudicotyledons</taxon>
        <taxon>Gunneridae</taxon>
        <taxon>Pentapetalae</taxon>
        <taxon>asterids</taxon>
        <taxon>campanulids</taxon>
        <taxon>Asterales</taxon>
        <taxon>Asteraceae</taxon>
        <taxon>Cichorioideae</taxon>
        <taxon>Cichorieae</taxon>
        <taxon>Lactucinae</taxon>
        <taxon>Lactuca</taxon>
    </lineage>
</organism>
<feature type="domain" description="SWIM-type" evidence="2">
    <location>
        <begin position="20"/>
        <end position="58"/>
    </location>
</feature>
<dbReference type="EMBL" id="NBSK02000008">
    <property type="protein sequence ID" value="KAJ0192682.1"/>
    <property type="molecule type" value="Genomic_DNA"/>
</dbReference>
<dbReference type="InterPro" id="IPR007527">
    <property type="entry name" value="Znf_SWIM"/>
</dbReference>
<evidence type="ECO:0000313" key="3">
    <source>
        <dbReference type="EMBL" id="KAJ0192682.1"/>
    </source>
</evidence>
<keyword evidence="1" id="KW-0862">Zinc</keyword>
<evidence type="ECO:0000313" key="4">
    <source>
        <dbReference type="Proteomes" id="UP000235145"/>
    </source>
</evidence>
<proteinExistence type="predicted"/>
<comment type="caution">
    <text evidence="3">The sequence shown here is derived from an EMBL/GenBank/DDBJ whole genome shotgun (WGS) entry which is preliminary data.</text>
</comment>
<dbReference type="PANTHER" id="PTHR47718:SF12">
    <property type="entry name" value="PROTEIN FAR1-RELATED SEQUENCE"/>
    <property type="match status" value="1"/>
</dbReference>
<dbReference type="GO" id="GO:0008270">
    <property type="term" value="F:zinc ion binding"/>
    <property type="evidence" value="ECO:0007669"/>
    <property type="project" value="UniProtKB-KW"/>
</dbReference>
<name>A0A9R1URI4_LACSA</name>
<protein>
    <recommendedName>
        <fullName evidence="2">SWIM-type domain-containing protein</fullName>
    </recommendedName>
</protein>
<dbReference type="PROSITE" id="PS50966">
    <property type="entry name" value="ZF_SWIM"/>
    <property type="match status" value="1"/>
</dbReference>
<keyword evidence="1" id="KW-0863">Zinc-finger</keyword>
<dbReference type="PANTHER" id="PTHR47718">
    <property type="entry name" value="OS01G0519700 PROTEIN"/>
    <property type="match status" value="1"/>
</dbReference>
<gene>
    <name evidence="3" type="ORF">LSAT_V11C800405060</name>
</gene>
<dbReference type="Proteomes" id="UP000235145">
    <property type="component" value="Unassembled WGS sequence"/>
</dbReference>
<sequence length="188" mass="22082">MPKQQEIVKILLPGPLTRGVHSALEIKLPESDVKCTCEHFNCFGTLCRHTFNILMKHGIKEIQELYIKSRWGKDVISRYYHFGRHVYNTGDNEINRSVNQAYYNFEACWEYVRKNKEKMDFFFVKKTESILKEYENDPANELQKNRTNVEEVGKHMDVSIPKNIDINVSNVQRNKGSGQNNKIKVQQK</sequence>
<keyword evidence="1" id="KW-0479">Metal-binding</keyword>
<evidence type="ECO:0000259" key="2">
    <source>
        <dbReference type="PROSITE" id="PS50966"/>
    </source>
</evidence>
<evidence type="ECO:0000256" key="1">
    <source>
        <dbReference type="PROSITE-ProRule" id="PRU00325"/>
    </source>
</evidence>
<dbReference type="AlphaFoldDB" id="A0A9R1URI4"/>
<reference evidence="3 4" key="1">
    <citation type="journal article" date="2017" name="Nat. Commun.">
        <title>Genome assembly with in vitro proximity ligation data and whole-genome triplication in lettuce.</title>
        <authorList>
            <person name="Reyes-Chin-Wo S."/>
            <person name="Wang Z."/>
            <person name="Yang X."/>
            <person name="Kozik A."/>
            <person name="Arikit S."/>
            <person name="Song C."/>
            <person name="Xia L."/>
            <person name="Froenicke L."/>
            <person name="Lavelle D.O."/>
            <person name="Truco M.J."/>
            <person name="Xia R."/>
            <person name="Zhu S."/>
            <person name="Xu C."/>
            <person name="Xu H."/>
            <person name="Xu X."/>
            <person name="Cox K."/>
            <person name="Korf I."/>
            <person name="Meyers B.C."/>
            <person name="Michelmore R.W."/>
        </authorList>
    </citation>
    <scope>NUCLEOTIDE SEQUENCE [LARGE SCALE GENOMIC DNA]</scope>
    <source>
        <strain evidence="4">cv. Salinas</strain>
        <tissue evidence="3">Seedlings</tissue>
    </source>
</reference>
<accession>A0A9R1URI4</accession>
<keyword evidence="4" id="KW-1185">Reference proteome</keyword>